<sequence>MIRSILTLTLVLALATEASAQTAPATKTAARETTPKTTTRTKAAMRQPTRTARPATITSTGTMADLPTSTKGQTQSIYAAPGQPIVVPEGKVGPYDGKAAGRHTTKGGTTLSPR</sequence>
<dbReference type="Proteomes" id="UP000717634">
    <property type="component" value="Unassembled WGS sequence"/>
</dbReference>
<keyword evidence="2" id="KW-0732">Signal</keyword>
<keyword evidence="4" id="KW-1185">Reference proteome</keyword>
<name>A0ABX1HG63_9BACT</name>
<feature type="signal peptide" evidence="2">
    <location>
        <begin position="1"/>
        <end position="20"/>
    </location>
</feature>
<feature type="chain" id="PRO_5047072231" evidence="2">
    <location>
        <begin position="21"/>
        <end position="114"/>
    </location>
</feature>
<evidence type="ECO:0000313" key="3">
    <source>
        <dbReference type="EMBL" id="NKI88874.1"/>
    </source>
</evidence>
<evidence type="ECO:0000256" key="1">
    <source>
        <dbReference type="SAM" id="MobiDB-lite"/>
    </source>
</evidence>
<gene>
    <name evidence="3" type="ORF">HBN54_001467</name>
</gene>
<feature type="compositionally biased region" description="Low complexity" evidence="1">
    <location>
        <begin position="17"/>
        <end position="28"/>
    </location>
</feature>
<protein>
    <submittedName>
        <fullName evidence="3">Topoisomerase IA-like protein</fullName>
    </submittedName>
</protein>
<feature type="compositionally biased region" description="Polar residues" evidence="1">
    <location>
        <begin position="56"/>
        <end position="77"/>
    </location>
</feature>
<organism evidence="3 4">
    <name type="scientific">Hymenobacter artigasi</name>
    <dbReference type="NCBI Taxonomy" id="2719616"/>
    <lineage>
        <taxon>Bacteria</taxon>
        <taxon>Pseudomonadati</taxon>
        <taxon>Bacteroidota</taxon>
        <taxon>Cytophagia</taxon>
        <taxon>Cytophagales</taxon>
        <taxon>Hymenobacteraceae</taxon>
        <taxon>Hymenobacter</taxon>
    </lineage>
</organism>
<evidence type="ECO:0000313" key="4">
    <source>
        <dbReference type="Proteomes" id="UP000717634"/>
    </source>
</evidence>
<accession>A0ABX1HG63</accession>
<feature type="compositionally biased region" description="Low complexity" evidence="1">
    <location>
        <begin position="35"/>
        <end position="44"/>
    </location>
</feature>
<proteinExistence type="predicted"/>
<reference evidence="3 4" key="1">
    <citation type="submission" date="2020-03" db="EMBL/GenBank/DDBJ databases">
        <title>Genomic Encyclopedia of Type Strains, Phase IV (KMG-V): Genome sequencing to study the core and pangenomes of soil and plant-associated prokaryotes.</title>
        <authorList>
            <person name="Whitman W."/>
        </authorList>
    </citation>
    <scope>NUCLEOTIDE SEQUENCE [LARGE SCALE GENOMIC DNA]</scope>
    <source>
        <strain evidence="3 4">1B</strain>
    </source>
</reference>
<evidence type="ECO:0000256" key="2">
    <source>
        <dbReference type="SAM" id="SignalP"/>
    </source>
</evidence>
<feature type="region of interest" description="Disordered" evidence="1">
    <location>
        <begin position="17"/>
        <end position="114"/>
    </location>
</feature>
<dbReference type="RefSeq" id="WP_168672516.1">
    <property type="nucleotide sequence ID" value="NZ_JAAVTK010000003.1"/>
</dbReference>
<dbReference type="EMBL" id="JAAVTK010000003">
    <property type="protein sequence ID" value="NKI88874.1"/>
    <property type="molecule type" value="Genomic_DNA"/>
</dbReference>
<comment type="caution">
    <text evidence="3">The sequence shown here is derived from an EMBL/GenBank/DDBJ whole genome shotgun (WGS) entry which is preliminary data.</text>
</comment>